<dbReference type="Gene3D" id="3.20.20.80">
    <property type="entry name" value="Glycosidases"/>
    <property type="match status" value="1"/>
</dbReference>
<evidence type="ECO:0000313" key="4">
    <source>
        <dbReference type="Proteomes" id="UP000004508"/>
    </source>
</evidence>
<keyword evidence="1" id="KW-1133">Transmembrane helix</keyword>
<evidence type="ECO:0000313" key="3">
    <source>
        <dbReference type="EMBL" id="EFH82839.1"/>
    </source>
</evidence>
<gene>
    <name evidence="3" type="ORF">Krac_3696</name>
</gene>
<dbReference type="GO" id="GO:0008843">
    <property type="term" value="F:endochitinase activity"/>
    <property type="evidence" value="ECO:0007669"/>
    <property type="project" value="UniProtKB-EC"/>
</dbReference>
<name>D6U2T4_KTERA</name>
<dbReference type="SUPFAM" id="SSF50405">
    <property type="entry name" value="Actin-crosslinking proteins"/>
    <property type="match status" value="2"/>
</dbReference>
<keyword evidence="3" id="KW-0378">Hydrolase</keyword>
<dbReference type="PANTHER" id="PTHR42976:SF1">
    <property type="entry name" value="GH18 DOMAIN-CONTAINING PROTEIN-RELATED"/>
    <property type="match status" value="1"/>
</dbReference>
<dbReference type="AlphaFoldDB" id="D6U2T4"/>
<dbReference type="Proteomes" id="UP000004508">
    <property type="component" value="Unassembled WGS sequence"/>
</dbReference>
<evidence type="ECO:0000259" key="2">
    <source>
        <dbReference type="PROSITE" id="PS51910"/>
    </source>
</evidence>
<dbReference type="PANTHER" id="PTHR42976">
    <property type="entry name" value="BIFUNCTIONAL CHITINASE/LYSOZYME-RELATED"/>
    <property type="match status" value="1"/>
</dbReference>
<dbReference type="InParanoid" id="D6U2T4"/>
<dbReference type="CDD" id="cd06543">
    <property type="entry name" value="GH18_PF-ChiA-like"/>
    <property type="match status" value="1"/>
</dbReference>
<dbReference type="STRING" id="485913.Krac_3696"/>
<keyword evidence="3" id="KW-0326">Glycosidase</keyword>
<dbReference type="InterPro" id="IPR052750">
    <property type="entry name" value="GH18_Chitinase"/>
</dbReference>
<dbReference type="eggNOG" id="COG3469">
    <property type="taxonomic scope" value="Bacteria"/>
</dbReference>
<keyword evidence="1" id="KW-0472">Membrane</keyword>
<dbReference type="InterPro" id="IPR001223">
    <property type="entry name" value="Glyco_hydro18_cat"/>
</dbReference>
<proteinExistence type="predicted"/>
<dbReference type="CDD" id="cd23342">
    <property type="entry name" value="beta-trefoil_FSCN_ZgPorA-like"/>
    <property type="match status" value="2"/>
</dbReference>
<dbReference type="EC" id="3.2.1.14" evidence="3"/>
<sequence length="687" mass="73427">MNTPFIWQRGSQSLPTDFLTPKFLESMHGVSNRSLNLNVVFCHSIHGGIAMRKFPRALALFFSCVMVLSGIVAATTIFSKGIPRAYAASALPSNYFAPYAETGVGASLQSVTQSTGQKYYTLAFITASGCSPVWDGYVPINNTSSDLPTLTSDISYIRSQGGDVIISFGGASGQELAQACTSSSSLQAQYQAVINQYSASHLDFDIEGGEEGDATTYTRRNAALAALQQANPGLTISFTLPSGTTGLEPAPAGHTGSLDLLKDAVSKGVNFSVVNLMTMDYGSPDSQMGQEAINAANGLHAQLQQMFPSKTSSQLWSMVGITAMIGQNDTPGEIFTQSNASQVLSFAQANHIGELAFWAVSRDNGSCPGSTTPTSDTCDGLSQSTYAFTNLWKPFTSGSSSPTPTPTGTPPSIIGKTIWLQATNNNNFVSARNDQTNTPLQATSTQVQAWEEFDVVDAGNGLIALRSHANNNYVSAHISQTNAPLQASATQVQGWEQFRWVPQSNGTVALQSAANNNYVSARTDQTNTPLDATSTQVQAWEQFNWGVATPPIGQTIWLQATNNNNYVSAHNDQTNTPLLATATQVQGWEQFDVVDAGNGLIALRSHANNNYVSARISQTNAPLQASATQVQGWEQFSWILQNNGTVALQSAANSNYVSARTDQTNTPLDATSTQVQAWEQFRWGLVS</sequence>
<dbReference type="eggNOG" id="COG4934">
    <property type="taxonomic scope" value="Bacteria"/>
</dbReference>
<comment type="caution">
    <text evidence="3">The sequence shown here is derived from an EMBL/GenBank/DDBJ whole genome shotgun (WGS) entry which is preliminary data.</text>
</comment>
<dbReference type="GO" id="GO:0005975">
    <property type="term" value="P:carbohydrate metabolic process"/>
    <property type="evidence" value="ECO:0007669"/>
    <property type="project" value="InterPro"/>
</dbReference>
<dbReference type="InterPro" id="IPR008999">
    <property type="entry name" value="Actin-crosslinking"/>
</dbReference>
<dbReference type="SUPFAM" id="SSF51445">
    <property type="entry name" value="(Trans)glycosidases"/>
    <property type="match status" value="1"/>
</dbReference>
<dbReference type="PROSITE" id="PS51910">
    <property type="entry name" value="GH18_2"/>
    <property type="match status" value="1"/>
</dbReference>
<keyword evidence="1" id="KW-0812">Transmembrane</keyword>
<accession>D6U2T4</accession>
<dbReference type="Gene3D" id="2.80.10.50">
    <property type="match status" value="2"/>
</dbReference>
<reference evidence="3 4" key="1">
    <citation type="journal article" date="2011" name="Stand. Genomic Sci.">
        <title>Non-contiguous finished genome sequence and contextual data of the filamentous soil bacterium Ktedonobacter racemifer type strain (SOSP1-21).</title>
        <authorList>
            <person name="Chang Y.J."/>
            <person name="Land M."/>
            <person name="Hauser L."/>
            <person name="Chertkov O."/>
            <person name="Del Rio T.G."/>
            <person name="Nolan M."/>
            <person name="Copeland A."/>
            <person name="Tice H."/>
            <person name="Cheng J.F."/>
            <person name="Lucas S."/>
            <person name="Han C."/>
            <person name="Goodwin L."/>
            <person name="Pitluck S."/>
            <person name="Ivanova N."/>
            <person name="Ovchinikova G."/>
            <person name="Pati A."/>
            <person name="Chen A."/>
            <person name="Palaniappan K."/>
            <person name="Mavromatis K."/>
            <person name="Liolios K."/>
            <person name="Brettin T."/>
            <person name="Fiebig A."/>
            <person name="Rohde M."/>
            <person name="Abt B."/>
            <person name="Goker M."/>
            <person name="Detter J.C."/>
            <person name="Woyke T."/>
            <person name="Bristow J."/>
            <person name="Eisen J.A."/>
            <person name="Markowitz V."/>
            <person name="Hugenholtz P."/>
            <person name="Kyrpides N.C."/>
            <person name="Klenk H.P."/>
            <person name="Lapidus A."/>
        </authorList>
    </citation>
    <scope>NUCLEOTIDE SEQUENCE [LARGE SCALE GENOMIC DNA]</scope>
    <source>
        <strain evidence="4">DSM 44963</strain>
    </source>
</reference>
<dbReference type="InterPro" id="IPR017853">
    <property type="entry name" value="GH"/>
</dbReference>
<feature type="domain" description="GH18" evidence="2">
    <location>
        <begin position="90"/>
        <end position="391"/>
    </location>
</feature>
<feature type="transmembrane region" description="Helical" evidence="1">
    <location>
        <begin position="57"/>
        <end position="78"/>
    </location>
</feature>
<keyword evidence="4" id="KW-1185">Reference proteome</keyword>
<evidence type="ECO:0000256" key="1">
    <source>
        <dbReference type="SAM" id="Phobius"/>
    </source>
</evidence>
<organism evidence="3 4">
    <name type="scientific">Ktedonobacter racemifer DSM 44963</name>
    <dbReference type="NCBI Taxonomy" id="485913"/>
    <lineage>
        <taxon>Bacteria</taxon>
        <taxon>Bacillati</taxon>
        <taxon>Chloroflexota</taxon>
        <taxon>Ktedonobacteria</taxon>
        <taxon>Ktedonobacterales</taxon>
        <taxon>Ktedonobacteraceae</taxon>
        <taxon>Ktedonobacter</taxon>
    </lineage>
</organism>
<protein>
    <submittedName>
        <fullName evidence="3">Chitinase</fullName>
        <ecNumber evidence="3">3.2.1.14</ecNumber>
    </submittedName>
</protein>
<dbReference type="EMBL" id="ADVG01000004">
    <property type="protein sequence ID" value="EFH82839.1"/>
    <property type="molecule type" value="Genomic_DNA"/>
</dbReference>